<dbReference type="GO" id="GO:0006798">
    <property type="term" value="P:polyphosphate catabolic process"/>
    <property type="evidence" value="ECO:0007669"/>
    <property type="project" value="TreeGrafter"/>
</dbReference>
<protein>
    <submittedName>
        <fullName evidence="3">Metallo-dependent phosphatase-like protein</fullName>
    </submittedName>
</protein>
<dbReference type="Proteomes" id="UP001283341">
    <property type="component" value="Unassembled WGS sequence"/>
</dbReference>
<name>A0AAE0IUQ6_9PEZI</name>
<dbReference type="InterPro" id="IPR029052">
    <property type="entry name" value="Metallo-depent_PP-like"/>
</dbReference>
<dbReference type="GO" id="GO:0000298">
    <property type="term" value="F:endopolyphosphatase activity"/>
    <property type="evidence" value="ECO:0007669"/>
    <property type="project" value="TreeGrafter"/>
</dbReference>
<dbReference type="InterPro" id="IPR004843">
    <property type="entry name" value="Calcineurin-like_PHP"/>
</dbReference>
<dbReference type="EMBL" id="JAUEDM010000001">
    <property type="protein sequence ID" value="KAK3330906.1"/>
    <property type="molecule type" value="Genomic_DNA"/>
</dbReference>
<evidence type="ECO:0000313" key="3">
    <source>
        <dbReference type="EMBL" id="KAK3330906.1"/>
    </source>
</evidence>
<organism evidence="3 4">
    <name type="scientific">Apodospora peruviana</name>
    <dbReference type="NCBI Taxonomy" id="516989"/>
    <lineage>
        <taxon>Eukaryota</taxon>
        <taxon>Fungi</taxon>
        <taxon>Dikarya</taxon>
        <taxon>Ascomycota</taxon>
        <taxon>Pezizomycotina</taxon>
        <taxon>Sordariomycetes</taxon>
        <taxon>Sordariomycetidae</taxon>
        <taxon>Sordariales</taxon>
        <taxon>Lasiosphaeriaceae</taxon>
        <taxon>Apodospora</taxon>
    </lineage>
</organism>
<comment type="caution">
    <text evidence="3">The sequence shown here is derived from an EMBL/GenBank/DDBJ whole genome shotgun (WGS) entry which is preliminary data.</text>
</comment>
<dbReference type="InterPro" id="IPR050126">
    <property type="entry name" value="Ap4A_hydrolase"/>
</dbReference>
<dbReference type="Gene3D" id="3.60.21.10">
    <property type="match status" value="1"/>
</dbReference>
<dbReference type="CDD" id="cd00144">
    <property type="entry name" value="MPP_PPP_family"/>
    <property type="match status" value="1"/>
</dbReference>
<dbReference type="AlphaFoldDB" id="A0AAE0IUQ6"/>
<feature type="region of interest" description="Disordered" evidence="1">
    <location>
        <begin position="425"/>
        <end position="448"/>
    </location>
</feature>
<sequence length="517" mass="57498">MISPVFGRLLRRRRRSTVAIVTGLILFSLYMCATRFSAMEDMARDQFNYQIDPSSEKAGMTSHNENDYFQKPIVLPPMSYGTNARPSFKELTTFIADLPARHVPFFSDSGNAVKSTAKRLVIVGDVHGQLHTLQKLLKKVGFDNKNGDHLILTGDLITKGPDSPGVVQLAMDLEASAVRGNHEDRALLLYASDNNNTYAKDEIEAEVEHSLKVARSLSEDQRAWLSALPVILRIGRIPGSVNSPAPWNAGDILVAHGGLVPSVPIHKQDPWGVMNMRSLKYPVDENFRRTVKESMEKAAKDKADNENKIIEEENKRIEEGTHEDKEKTKQEPRKKVDAVRITDEMVEDEMERLRAEAPKETDVNEDYHLAVPNDARDGEPWSHAWNRVQNAIKHEQERSVVIYGHDAKAGLQVDLSVDIFAKPGNQPPLDINKNKDKQPPIVDDADDDGLQDEEITNFAKTREKKTKKIGKGIRYAFGLDSGAGKGKKLTALVIETSSAPGGGIVVHHSVETVKVVS</sequence>
<feature type="region of interest" description="Disordered" evidence="1">
    <location>
        <begin position="313"/>
        <end position="336"/>
    </location>
</feature>
<evidence type="ECO:0000259" key="2">
    <source>
        <dbReference type="Pfam" id="PF00149"/>
    </source>
</evidence>
<evidence type="ECO:0000256" key="1">
    <source>
        <dbReference type="SAM" id="MobiDB-lite"/>
    </source>
</evidence>
<dbReference type="GO" id="GO:0005737">
    <property type="term" value="C:cytoplasm"/>
    <property type="evidence" value="ECO:0007669"/>
    <property type="project" value="TreeGrafter"/>
</dbReference>
<accession>A0AAE0IUQ6</accession>
<evidence type="ECO:0000313" key="4">
    <source>
        <dbReference type="Proteomes" id="UP001283341"/>
    </source>
</evidence>
<keyword evidence="4" id="KW-1185">Reference proteome</keyword>
<dbReference type="PANTHER" id="PTHR42850:SF4">
    <property type="entry name" value="ZINC-DEPENDENT ENDOPOLYPHOSPHATASE"/>
    <property type="match status" value="1"/>
</dbReference>
<proteinExistence type="predicted"/>
<reference evidence="3" key="1">
    <citation type="journal article" date="2023" name="Mol. Phylogenet. Evol.">
        <title>Genome-scale phylogeny and comparative genomics of the fungal order Sordariales.</title>
        <authorList>
            <person name="Hensen N."/>
            <person name="Bonometti L."/>
            <person name="Westerberg I."/>
            <person name="Brannstrom I.O."/>
            <person name="Guillou S."/>
            <person name="Cros-Aarteil S."/>
            <person name="Calhoun S."/>
            <person name="Haridas S."/>
            <person name="Kuo A."/>
            <person name="Mondo S."/>
            <person name="Pangilinan J."/>
            <person name="Riley R."/>
            <person name="LaButti K."/>
            <person name="Andreopoulos B."/>
            <person name="Lipzen A."/>
            <person name="Chen C."/>
            <person name="Yan M."/>
            <person name="Daum C."/>
            <person name="Ng V."/>
            <person name="Clum A."/>
            <person name="Steindorff A."/>
            <person name="Ohm R.A."/>
            <person name="Martin F."/>
            <person name="Silar P."/>
            <person name="Natvig D.O."/>
            <person name="Lalanne C."/>
            <person name="Gautier V."/>
            <person name="Ament-Velasquez S.L."/>
            <person name="Kruys A."/>
            <person name="Hutchinson M.I."/>
            <person name="Powell A.J."/>
            <person name="Barry K."/>
            <person name="Miller A.N."/>
            <person name="Grigoriev I.V."/>
            <person name="Debuchy R."/>
            <person name="Gladieux P."/>
            <person name="Hiltunen Thoren M."/>
            <person name="Johannesson H."/>
        </authorList>
    </citation>
    <scope>NUCLEOTIDE SEQUENCE</scope>
    <source>
        <strain evidence="3">CBS 118394</strain>
    </source>
</reference>
<dbReference type="SUPFAM" id="SSF56300">
    <property type="entry name" value="Metallo-dependent phosphatases"/>
    <property type="match status" value="1"/>
</dbReference>
<reference evidence="3" key="2">
    <citation type="submission" date="2023-06" db="EMBL/GenBank/DDBJ databases">
        <authorList>
            <consortium name="Lawrence Berkeley National Laboratory"/>
            <person name="Haridas S."/>
            <person name="Hensen N."/>
            <person name="Bonometti L."/>
            <person name="Westerberg I."/>
            <person name="Brannstrom I.O."/>
            <person name="Guillou S."/>
            <person name="Cros-Aarteil S."/>
            <person name="Calhoun S."/>
            <person name="Kuo A."/>
            <person name="Mondo S."/>
            <person name="Pangilinan J."/>
            <person name="Riley R."/>
            <person name="Labutti K."/>
            <person name="Andreopoulos B."/>
            <person name="Lipzen A."/>
            <person name="Chen C."/>
            <person name="Yanf M."/>
            <person name="Daum C."/>
            <person name="Ng V."/>
            <person name="Clum A."/>
            <person name="Steindorff A."/>
            <person name="Ohm R."/>
            <person name="Martin F."/>
            <person name="Silar P."/>
            <person name="Natvig D."/>
            <person name="Lalanne C."/>
            <person name="Gautier V."/>
            <person name="Ament-Velasquez S.L."/>
            <person name="Kruys A."/>
            <person name="Hutchinson M.I."/>
            <person name="Powell A.J."/>
            <person name="Barry K."/>
            <person name="Miller A.N."/>
            <person name="Grigoriev I.V."/>
            <person name="Debuchy R."/>
            <person name="Gladieux P."/>
            <person name="Thoren M.H."/>
            <person name="Johannesson H."/>
        </authorList>
    </citation>
    <scope>NUCLEOTIDE SEQUENCE</scope>
    <source>
        <strain evidence="3">CBS 118394</strain>
    </source>
</reference>
<gene>
    <name evidence="3" type="ORF">B0H66DRAFT_598430</name>
</gene>
<dbReference type="PANTHER" id="PTHR42850">
    <property type="entry name" value="METALLOPHOSPHOESTERASE"/>
    <property type="match status" value="1"/>
</dbReference>
<feature type="domain" description="Calcineurin-like phosphoesterase" evidence="2">
    <location>
        <begin position="119"/>
        <end position="292"/>
    </location>
</feature>
<dbReference type="GO" id="GO:0016791">
    <property type="term" value="F:phosphatase activity"/>
    <property type="evidence" value="ECO:0007669"/>
    <property type="project" value="TreeGrafter"/>
</dbReference>
<dbReference type="Pfam" id="PF00149">
    <property type="entry name" value="Metallophos"/>
    <property type="match status" value="1"/>
</dbReference>